<dbReference type="GO" id="GO:0005829">
    <property type="term" value="C:cytosol"/>
    <property type="evidence" value="ECO:0007669"/>
    <property type="project" value="TreeGrafter"/>
</dbReference>
<dbReference type="OrthoDB" id="9768793at2"/>
<dbReference type="PANTHER" id="PTHR43364">
    <property type="entry name" value="NADH-SPECIFIC METHYLGLYOXAL REDUCTASE-RELATED"/>
    <property type="match status" value="1"/>
</dbReference>
<dbReference type="AlphaFoldDB" id="C7Q846"/>
<dbReference type="STRING" id="479433.Caci_5354"/>
<dbReference type="InParanoid" id="C7Q846"/>
<accession>C7Q846</accession>
<feature type="domain" description="NADP-dependent oxidoreductase" evidence="1">
    <location>
        <begin position="17"/>
        <end position="308"/>
    </location>
</feature>
<proteinExistence type="predicted"/>
<dbReference type="SUPFAM" id="SSF51430">
    <property type="entry name" value="NAD(P)-linked oxidoreductase"/>
    <property type="match status" value="1"/>
</dbReference>
<dbReference type="InterPro" id="IPR050523">
    <property type="entry name" value="AKR_Detox_Biosynth"/>
</dbReference>
<dbReference type="Gene3D" id="3.20.20.100">
    <property type="entry name" value="NADP-dependent oxidoreductase domain"/>
    <property type="match status" value="1"/>
</dbReference>
<dbReference type="InterPro" id="IPR036812">
    <property type="entry name" value="NAD(P)_OxRdtase_dom_sf"/>
</dbReference>
<dbReference type="KEGG" id="cai:Caci_5354"/>
<dbReference type="EMBL" id="CP001700">
    <property type="protein sequence ID" value="ACU74213.1"/>
    <property type="molecule type" value="Genomic_DNA"/>
</dbReference>
<evidence type="ECO:0000313" key="3">
    <source>
        <dbReference type="Proteomes" id="UP000000851"/>
    </source>
</evidence>
<dbReference type="eggNOG" id="COG0667">
    <property type="taxonomic scope" value="Bacteria"/>
</dbReference>
<dbReference type="InterPro" id="IPR023210">
    <property type="entry name" value="NADP_OxRdtase_dom"/>
</dbReference>
<evidence type="ECO:0000313" key="2">
    <source>
        <dbReference type="EMBL" id="ACU74213.1"/>
    </source>
</evidence>
<name>C7Q846_CATAD</name>
<gene>
    <name evidence="2" type="ordered locus">Caci_5354</name>
</gene>
<dbReference type="Pfam" id="PF00248">
    <property type="entry name" value="Aldo_ket_red"/>
    <property type="match status" value="1"/>
</dbReference>
<dbReference type="RefSeq" id="WP_015793942.1">
    <property type="nucleotide sequence ID" value="NC_013131.1"/>
</dbReference>
<reference evidence="2 3" key="1">
    <citation type="journal article" date="2009" name="Stand. Genomic Sci.">
        <title>Complete genome sequence of Catenulispora acidiphila type strain (ID 139908).</title>
        <authorList>
            <person name="Copeland A."/>
            <person name="Lapidus A."/>
            <person name="Glavina Del Rio T."/>
            <person name="Nolan M."/>
            <person name="Lucas S."/>
            <person name="Chen F."/>
            <person name="Tice H."/>
            <person name="Cheng J.F."/>
            <person name="Bruce D."/>
            <person name="Goodwin L."/>
            <person name="Pitluck S."/>
            <person name="Mikhailova N."/>
            <person name="Pati A."/>
            <person name="Ivanova N."/>
            <person name="Mavromatis K."/>
            <person name="Chen A."/>
            <person name="Palaniappan K."/>
            <person name="Chain P."/>
            <person name="Land M."/>
            <person name="Hauser L."/>
            <person name="Chang Y.J."/>
            <person name="Jeffries C.D."/>
            <person name="Chertkov O."/>
            <person name="Brettin T."/>
            <person name="Detter J.C."/>
            <person name="Han C."/>
            <person name="Ali Z."/>
            <person name="Tindall B.J."/>
            <person name="Goker M."/>
            <person name="Bristow J."/>
            <person name="Eisen J.A."/>
            <person name="Markowitz V."/>
            <person name="Hugenholtz P."/>
            <person name="Kyrpides N.C."/>
            <person name="Klenk H.P."/>
        </authorList>
    </citation>
    <scope>NUCLEOTIDE SEQUENCE [LARGE SCALE GENOMIC DNA]</scope>
    <source>
        <strain evidence="3">DSM 44928 / JCM 14897 / NBRC 102108 / NRRL B-24433 / ID139908</strain>
    </source>
</reference>
<dbReference type="PANTHER" id="PTHR43364:SF6">
    <property type="entry name" value="OXIDOREDUCTASE-RELATED"/>
    <property type="match status" value="1"/>
</dbReference>
<protein>
    <submittedName>
        <fullName evidence="2">Aldo/keto reductase</fullName>
    </submittedName>
</protein>
<keyword evidence="3" id="KW-1185">Reference proteome</keyword>
<dbReference type="Proteomes" id="UP000000851">
    <property type="component" value="Chromosome"/>
</dbReference>
<organism evidence="2 3">
    <name type="scientific">Catenulispora acidiphila (strain DSM 44928 / JCM 14897 / NBRC 102108 / NRRL B-24433 / ID139908)</name>
    <dbReference type="NCBI Taxonomy" id="479433"/>
    <lineage>
        <taxon>Bacteria</taxon>
        <taxon>Bacillati</taxon>
        <taxon>Actinomycetota</taxon>
        <taxon>Actinomycetes</taxon>
        <taxon>Catenulisporales</taxon>
        <taxon>Catenulisporaceae</taxon>
        <taxon>Catenulispora</taxon>
    </lineage>
</organism>
<sequence>MEYTIFGGSNGPRVSTLALGTMMFGTKIDETTSFAILDRFREAGGTFLDTADCYAFWVEGATGHESEELVGRWLAARGCREEMVISTKLGAQPNPEFGTVWPRNAEGLSAPAIRAAVKGSQARLGTDHLEVLFSHIEDQSVTFEETAAAYAELIAQGTVAVAGVSNHPTTRVKRARAAAGQLGVPGYTAVQQRHGYLRALPGASFTSPQEPADDELLGIVRSGEVSMMAYASLLEGALVREDRPLPAQYQSPENELRVKALWHAADQAGVTRTQLALAWLLKDEPAIVPVLGVSSVAQLDDGLGALDVSRDVVTALADTLADTLAETQDK</sequence>
<evidence type="ECO:0000259" key="1">
    <source>
        <dbReference type="Pfam" id="PF00248"/>
    </source>
</evidence>
<dbReference type="HOGENOM" id="CLU_023205_2_0_11"/>